<feature type="compositionally biased region" description="Basic and acidic residues" evidence="1">
    <location>
        <begin position="134"/>
        <end position="144"/>
    </location>
</feature>
<dbReference type="AlphaFoldDB" id="A0A9D3AJ43"/>
<dbReference type="EMBL" id="DYXE01000050">
    <property type="protein sequence ID" value="HJH49712.1"/>
    <property type="molecule type" value="Genomic_DNA"/>
</dbReference>
<reference evidence="2" key="1">
    <citation type="journal article" date="2021" name="PeerJ">
        <title>Extensive microbial diversity within the chicken gut microbiome revealed by metagenomics and culture.</title>
        <authorList>
            <person name="Gilroy R."/>
            <person name="Ravi A."/>
            <person name="Getino M."/>
            <person name="Pursley I."/>
            <person name="Horton D.L."/>
            <person name="Alikhan N.F."/>
            <person name="Baker D."/>
            <person name="Gharbi K."/>
            <person name="Hall N."/>
            <person name="Watson M."/>
            <person name="Adriaenssens E.M."/>
            <person name="Foster-Nyarko E."/>
            <person name="Jarju S."/>
            <person name="Secka A."/>
            <person name="Antonio M."/>
            <person name="Oren A."/>
            <person name="Chaudhuri R.R."/>
            <person name="La Ragione R."/>
            <person name="Hildebrand F."/>
            <person name="Pallen M.J."/>
        </authorList>
    </citation>
    <scope>NUCLEOTIDE SEQUENCE</scope>
    <source>
        <strain evidence="2">USAMLcec4-12693</strain>
    </source>
</reference>
<evidence type="ECO:0000313" key="3">
    <source>
        <dbReference type="Proteomes" id="UP000813420"/>
    </source>
</evidence>
<dbReference type="Proteomes" id="UP000813420">
    <property type="component" value="Unassembled WGS sequence"/>
</dbReference>
<reference evidence="2" key="2">
    <citation type="submission" date="2021-09" db="EMBL/GenBank/DDBJ databases">
        <authorList>
            <person name="Gilroy R."/>
        </authorList>
    </citation>
    <scope>NUCLEOTIDE SEQUENCE</scope>
    <source>
        <strain evidence="2">USAMLcec4-12693</strain>
    </source>
</reference>
<evidence type="ECO:0000313" key="2">
    <source>
        <dbReference type="EMBL" id="HJH49712.1"/>
    </source>
</evidence>
<dbReference type="RefSeq" id="WP_277271902.1">
    <property type="nucleotide sequence ID" value="NZ_DYXE01000050.1"/>
</dbReference>
<gene>
    <name evidence="2" type="ORF">K8V39_05545</name>
</gene>
<feature type="region of interest" description="Disordered" evidence="1">
    <location>
        <begin position="48"/>
        <end position="71"/>
    </location>
</feature>
<protein>
    <submittedName>
        <fullName evidence="2">Stage III sporulation protein AG</fullName>
    </submittedName>
</protein>
<comment type="caution">
    <text evidence="2">The sequence shown here is derived from an EMBL/GenBank/DDBJ whole genome shotgun (WGS) entry which is preliminary data.</text>
</comment>
<feature type="region of interest" description="Disordered" evidence="1">
    <location>
        <begin position="112"/>
        <end position="158"/>
    </location>
</feature>
<evidence type="ECO:0000256" key="1">
    <source>
        <dbReference type="SAM" id="MobiDB-lite"/>
    </source>
</evidence>
<organism evidence="2 3">
    <name type="scientific">Merdimonas faecis</name>
    <dbReference type="NCBI Taxonomy" id="1653435"/>
    <lineage>
        <taxon>Bacteria</taxon>
        <taxon>Bacillati</taxon>
        <taxon>Bacillota</taxon>
        <taxon>Clostridia</taxon>
        <taxon>Lachnospirales</taxon>
        <taxon>Lachnospiraceae</taxon>
        <taxon>Merdimonas</taxon>
    </lineage>
</organism>
<name>A0A9D3AJ43_9FIRM</name>
<sequence length="209" mass="22270">MGNKKTGDFFAKFSIKNIRNLKKDQLLILLLLGILLVVIAIPAGREDEVAGSGAGSGVLESGSGEETVEGTAGGQAEYVKYMEEKLADTLSQIEGAGEVTVMITLESSAERIVEKDETYEGETVTESDSQGGSRDTDQSSREETTVYAQGDGQDGMPYISKELSPKIGGVVVIAPGGDKAQVKQNITEAVEALFGVESHKIRIMKKHQT</sequence>
<proteinExistence type="predicted"/>
<accession>A0A9D3AJ43</accession>